<dbReference type="HOGENOM" id="CLU_959760_0_0_1"/>
<reference evidence="1 2" key="1">
    <citation type="submission" date="2015-01" db="EMBL/GenBank/DDBJ databases">
        <title>The Genome Sequence of Capronia semiimmersa CBS27337.</title>
        <authorList>
            <consortium name="The Broad Institute Genomics Platform"/>
            <person name="Cuomo C."/>
            <person name="de Hoog S."/>
            <person name="Gorbushina A."/>
            <person name="Stielow B."/>
            <person name="Teixiera M."/>
            <person name="Abouelleil A."/>
            <person name="Chapman S.B."/>
            <person name="Priest M."/>
            <person name="Young S.K."/>
            <person name="Wortman J."/>
            <person name="Nusbaum C."/>
            <person name="Birren B."/>
        </authorList>
    </citation>
    <scope>NUCLEOTIDE SEQUENCE [LARGE SCALE GENOMIC DNA]</scope>
    <source>
        <strain evidence="1 2">CBS 27337</strain>
    </source>
</reference>
<sequence length="290" mass="31488">MTSTYSLTINLLDGISTFVEKGKYAPVVEILPHTAALVLPPEEGNKWVEINGRSGDFPVLKDSNGDVPSIVQPHDDVPSHFDLKFDAPKSEQQNLWFAVKTDPVEGGEVAGDDGLKIDVPVHFDLGLVGTTIGINKFGRLKASVAGDNLQASLPALADHVGLVLDTKTTLLFWIQDSSVKTPPDIDHPEQEIEMLPGLARIQLPSQAGAGLQVKVWLEAQDNTGLVKYQDQSHKILVRYIDETDLQQLHLNALGLWDEDKPLQNGEPVGNAALAEKTKTLSQRLGEAATN</sequence>
<accession>A0A0D2CJ69</accession>
<evidence type="ECO:0000313" key="1">
    <source>
        <dbReference type="EMBL" id="KIW65291.1"/>
    </source>
</evidence>
<keyword evidence="2" id="KW-1185">Reference proteome</keyword>
<dbReference type="Proteomes" id="UP000054266">
    <property type="component" value="Unassembled WGS sequence"/>
</dbReference>
<evidence type="ECO:0000313" key="2">
    <source>
        <dbReference type="Proteomes" id="UP000054266"/>
    </source>
</evidence>
<gene>
    <name evidence="1" type="ORF">PV04_07562</name>
</gene>
<dbReference type="AlphaFoldDB" id="A0A0D2CJ69"/>
<dbReference type="EMBL" id="KN846960">
    <property type="protein sequence ID" value="KIW65291.1"/>
    <property type="molecule type" value="Genomic_DNA"/>
</dbReference>
<organism evidence="1 2">
    <name type="scientific">Phialophora macrospora</name>
    <dbReference type="NCBI Taxonomy" id="1851006"/>
    <lineage>
        <taxon>Eukaryota</taxon>
        <taxon>Fungi</taxon>
        <taxon>Dikarya</taxon>
        <taxon>Ascomycota</taxon>
        <taxon>Pezizomycotina</taxon>
        <taxon>Eurotiomycetes</taxon>
        <taxon>Chaetothyriomycetidae</taxon>
        <taxon>Chaetothyriales</taxon>
        <taxon>Herpotrichiellaceae</taxon>
        <taxon>Phialophora</taxon>
    </lineage>
</organism>
<proteinExistence type="predicted"/>
<name>A0A0D2CJ69_9EURO</name>
<protein>
    <submittedName>
        <fullName evidence="1">Uncharacterized protein</fullName>
    </submittedName>
</protein>